<sequence>MDSNASGFLLSPSTFHSVYNQAKQDDGVIDLGLSLRTFQPEAYHPSGHSLEGYGDDLIEWPETNLQLKNSNRRFQGLVEEDVDEEAEGIQSKERWAYVKVNMDGVMVGRKICILDHCGYSSLASQLEDMFGKSSTSRLRLFQARSEFSLLYKDGEENWRTVGDVPWTEESKFATSVSQKENEKIFGIRMVAGLSKYIGTNNNNENPAGQPPPFVVTDQHSAALVGSPAARFPAVGGVKNGDGLSFGEGILRSGLKNSECNDDKAVIMRVVLCGCFVEEEDEVKEGEGGSHVEETRQERRKESETQTVAGCLLAVWWVH</sequence>
<dbReference type="Proteomes" id="UP000829398">
    <property type="component" value="Chromosome 2"/>
</dbReference>
<protein>
    <submittedName>
        <fullName evidence="1">Auxin-responsive protein IAA32</fullName>
    </submittedName>
</protein>
<organism evidence="1 2">
    <name type="scientific">Citrus sinensis</name>
    <name type="common">Sweet orange</name>
    <name type="synonym">Citrus aurantium var. sinensis</name>
    <dbReference type="NCBI Taxonomy" id="2711"/>
    <lineage>
        <taxon>Eukaryota</taxon>
        <taxon>Viridiplantae</taxon>
        <taxon>Streptophyta</taxon>
        <taxon>Embryophyta</taxon>
        <taxon>Tracheophyta</taxon>
        <taxon>Spermatophyta</taxon>
        <taxon>Magnoliopsida</taxon>
        <taxon>eudicotyledons</taxon>
        <taxon>Gunneridae</taxon>
        <taxon>Pentapetalae</taxon>
        <taxon>rosids</taxon>
        <taxon>malvids</taxon>
        <taxon>Sapindales</taxon>
        <taxon>Rutaceae</taxon>
        <taxon>Aurantioideae</taxon>
        <taxon>Citrus</taxon>
    </lineage>
</organism>
<name>A0ACB8NAX4_CITSI</name>
<evidence type="ECO:0000313" key="1">
    <source>
        <dbReference type="EMBL" id="KAH9795038.1"/>
    </source>
</evidence>
<accession>A0ACB8NAX4</accession>
<dbReference type="EMBL" id="CM039171">
    <property type="protein sequence ID" value="KAH9795038.1"/>
    <property type="molecule type" value="Genomic_DNA"/>
</dbReference>
<proteinExistence type="predicted"/>
<evidence type="ECO:0000313" key="2">
    <source>
        <dbReference type="Proteomes" id="UP000829398"/>
    </source>
</evidence>
<comment type="caution">
    <text evidence="1">The sequence shown here is derived from an EMBL/GenBank/DDBJ whole genome shotgun (WGS) entry which is preliminary data.</text>
</comment>
<keyword evidence="2" id="KW-1185">Reference proteome</keyword>
<reference evidence="2" key="1">
    <citation type="journal article" date="2023" name="Hortic. Res.">
        <title>A chromosome-level phased genome enabling allele-level studies in sweet orange: a case study on citrus Huanglongbing tolerance.</title>
        <authorList>
            <person name="Wu B."/>
            <person name="Yu Q."/>
            <person name="Deng Z."/>
            <person name="Duan Y."/>
            <person name="Luo F."/>
            <person name="Gmitter F. Jr."/>
        </authorList>
    </citation>
    <scope>NUCLEOTIDE SEQUENCE [LARGE SCALE GENOMIC DNA]</scope>
    <source>
        <strain evidence="2">cv. Valencia</strain>
    </source>
</reference>
<gene>
    <name evidence="1" type="ORF">KPL71_005091</name>
</gene>